<organism evidence="1 2">
    <name type="scientific">Gloeocapsopsis crepidinum LEGE 06123</name>
    <dbReference type="NCBI Taxonomy" id="588587"/>
    <lineage>
        <taxon>Bacteria</taxon>
        <taxon>Bacillati</taxon>
        <taxon>Cyanobacteriota</taxon>
        <taxon>Cyanophyceae</taxon>
        <taxon>Oscillatoriophycideae</taxon>
        <taxon>Chroococcales</taxon>
        <taxon>Chroococcaceae</taxon>
        <taxon>Gloeocapsopsis</taxon>
    </lineage>
</organism>
<reference evidence="1 2" key="1">
    <citation type="submission" date="2020-10" db="EMBL/GenBank/DDBJ databases">
        <authorList>
            <person name="Castelo-Branco R."/>
            <person name="Eusebio N."/>
            <person name="Adriana R."/>
            <person name="Vieira A."/>
            <person name="Brugerolle De Fraissinette N."/>
            <person name="Rezende De Castro R."/>
            <person name="Schneider M.P."/>
            <person name="Vasconcelos V."/>
            <person name="Leao P.N."/>
        </authorList>
    </citation>
    <scope>NUCLEOTIDE SEQUENCE [LARGE SCALE GENOMIC DNA]</scope>
    <source>
        <strain evidence="1 2">LEGE 06123</strain>
    </source>
</reference>
<dbReference type="InterPro" id="IPR025477">
    <property type="entry name" value="DUF4327"/>
</dbReference>
<dbReference type="RefSeq" id="WP_193931013.1">
    <property type="nucleotide sequence ID" value="NZ_CAWPMZ010000150.1"/>
</dbReference>
<keyword evidence="2" id="KW-1185">Reference proteome</keyword>
<dbReference type="EMBL" id="JADEWN010000009">
    <property type="protein sequence ID" value="MBE9189779.1"/>
    <property type="molecule type" value="Genomic_DNA"/>
</dbReference>
<comment type="caution">
    <text evidence="1">The sequence shown here is derived from an EMBL/GenBank/DDBJ whole genome shotgun (WGS) entry which is preliminary data.</text>
</comment>
<evidence type="ECO:0000313" key="1">
    <source>
        <dbReference type="EMBL" id="MBE9189779.1"/>
    </source>
</evidence>
<accession>A0ABR9UND3</accession>
<proteinExistence type="predicted"/>
<evidence type="ECO:0000313" key="2">
    <source>
        <dbReference type="Proteomes" id="UP000651156"/>
    </source>
</evidence>
<name>A0ABR9UND3_9CHRO</name>
<protein>
    <submittedName>
        <fullName evidence="1">DUF4327 family protein</fullName>
    </submittedName>
</protein>
<dbReference type="Proteomes" id="UP000651156">
    <property type="component" value="Unassembled WGS sequence"/>
</dbReference>
<dbReference type="Pfam" id="PF14217">
    <property type="entry name" value="DUF4327"/>
    <property type="match status" value="1"/>
</dbReference>
<gene>
    <name evidence="1" type="ORF">IQ230_05245</name>
</gene>
<sequence>MATTVKYDIAAIKEEVRQLVEKGLIDRQQPIYALCKYIPGRGWVCVELELEENDFLLRDRIIDLLSKEKWQED</sequence>